<dbReference type="RefSeq" id="WP_113887849.1">
    <property type="nucleotide sequence ID" value="NZ_QNRK01000003.1"/>
</dbReference>
<dbReference type="GO" id="GO:0004069">
    <property type="term" value="F:L-aspartate:2-oxoglutarate aminotransferase activity"/>
    <property type="evidence" value="ECO:0007669"/>
    <property type="project" value="UniProtKB-EC"/>
</dbReference>
<dbReference type="AlphaFoldDB" id="A0A366FU45"/>
<evidence type="ECO:0000256" key="6">
    <source>
        <dbReference type="ARBA" id="ARBA00022898"/>
    </source>
</evidence>
<evidence type="ECO:0000256" key="1">
    <source>
        <dbReference type="ARBA" id="ARBA00001933"/>
    </source>
</evidence>
<sequence length="399" mass="42785">MTIATVPDRNWLAEIPPAALNAAPSGIVEVFDYGRGRQGLIPLWVGEGDQPPPRFVTDAAKASLDGGETFYTYQGGIPELREAIAAYMTRCYGAAPGGGAFRPETFFATIGGMHAIEIATRLTLGPGDEALIPSPAWPNFCGAIETSGARAVPVPLGREGRWSLDVERLAAAVTPATKAIFLNSPANPTGFIATAEEIAATLALSRRHDLWIIADEIYGRLTYDGARAPSFHDVMAPDDKILFVQTLSKNWAMTGFRVGWLEAPAALGPIIENLVQFTSSGVPVFTQRAGVAALNQGEAFLADQIERCRRSRDILCEGLLATGRVRFFEPEAAFYLFFAIDGFPDSRALALRLIDEAGVGAAPGSAFGPGGEGFLRICFARNPGQIAEATRRIVEWLRT</sequence>
<accession>A0A366FU45</accession>
<dbReference type="PANTHER" id="PTHR46383:SF1">
    <property type="entry name" value="ASPARTATE AMINOTRANSFERASE"/>
    <property type="match status" value="1"/>
</dbReference>
<dbReference type="InterPro" id="IPR015421">
    <property type="entry name" value="PyrdxlP-dep_Trfase_major"/>
</dbReference>
<organism evidence="9 10">
    <name type="scientific">Roseiarcus fermentans</name>
    <dbReference type="NCBI Taxonomy" id="1473586"/>
    <lineage>
        <taxon>Bacteria</taxon>
        <taxon>Pseudomonadati</taxon>
        <taxon>Pseudomonadota</taxon>
        <taxon>Alphaproteobacteria</taxon>
        <taxon>Hyphomicrobiales</taxon>
        <taxon>Roseiarcaceae</taxon>
        <taxon>Roseiarcus</taxon>
    </lineage>
</organism>
<proteinExistence type="inferred from homology"/>
<dbReference type="InterPro" id="IPR050596">
    <property type="entry name" value="AspAT/PAT-like"/>
</dbReference>
<keyword evidence="5 9" id="KW-0808">Transferase</keyword>
<keyword evidence="10" id="KW-1185">Reference proteome</keyword>
<dbReference type="EMBL" id="QNRK01000003">
    <property type="protein sequence ID" value="RBP17219.1"/>
    <property type="molecule type" value="Genomic_DNA"/>
</dbReference>
<name>A0A366FU45_9HYPH</name>
<dbReference type="CDD" id="cd00609">
    <property type="entry name" value="AAT_like"/>
    <property type="match status" value="1"/>
</dbReference>
<evidence type="ECO:0000313" key="9">
    <source>
        <dbReference type="EMBL" id="RBP17219.1"/>
    </source>
</evidence>
<dbReference type="PANTHER" id="PTHR46383">
    <property type="entry name" value="ASPARTATE AMINOTRANSFERASE"/>
    <property type="match status" value="1"/>
</dbReference>
<evidence type="ECO:0000256" key="2">
    <source>
        <dbReference type="ARBA" id="ARBA00007441"/>
    </source>
</evidence>
<dbReference type="OrthoDB" id="9804407at2"/>
<comment type="caution">
    <text evidence="9">The sequence shown here is derived from an EMBL/GenBank/DDBJ whole genome shotgun (WGS) entry which is preliminary data.</text>
</comment>
<dbReference type="InterPro" id="IPR015424">
    <property type="entry name" value="PyrdxlP-dep_Trfase"/>
</dbReference>
<protein>
    <recommendedName>
        <fullName evidence="3">aspartate transaminase</fullName>
        <ecNumber evidence="3">2.6.1.1</ecNumber>
    </recommendedName>
</protein>
<dbReference type="GO" id="GO:0030170">
    <property type="term" value="F:pyridoxal phosphate binding"/>
    <property type="evidence" value="ECO:0007669"/>
    <property type="project" value="InterPro"/>
</dbReference>
<evidence type="ECO:0000256" key="3">
    <source>
        <dbReference type="ARBA" id="ARBA00012753"/>
    </source>
</evidence>
<comment type="cofactor">
    <cofactor evidence="1">
        <name>pyridoxal 5'-phosphate</name>
        <dbReference type="ChEBI" id="CHEBI:597326"/>
    </cofactor>
</comment>
<dbReference type="InterPro" id="IPR004839">
    <property type="entry name" value="Aminotransferase_I/II_large"/>
</dbReference>
<keyword evidence="4 9" id="KW-0032">Aminotransferase</keyword>
<comment type="catalytic activity">
    <reaction evidence="7">
        <text>L-aspartate + 2-oxoglutarate = oxaloacetate + L-glutamate</text>
        <dbReference type="Rhea" id="RHEA:21824"/>
        <dbReference type="ChEBI" id="CHEBI:16452"/>
        <dbReference type="ChEBI" id="CHEBI:16810"/>
        <dbReference type="ChEBI" id="CHEBI:29985"/>
        <dbReference type="ChEBI" id="CHEBI:29991"/>
        <dbReference type="EC" id="2.6.1.1"/>
    </reaction>
</comment>
<dbReference type="Gene3D" id="3.40.640.10">
    <property type="entry name" value="Type I PLP-dependent aspartate aminotransferase-like (Major domain)"/>
    <property type="match status" value="1"/>
</dbReference>
<dbReference type="GO" id="GO:0006520">
    <property type="term" value="P:amino acid metabolic process"/>
    <property type="evidence" value="ECO:0007669"/>
    <property type="project" value="InterPro"/>
</dbReference>
<feature type="domain" description="Aminotransferase class I/classII large" evidence="8">
    <location>
        <begin position="45"/>
        <end position="393"/>
    </location>
</feature>
<evidence type="ECO:0000256" key="7">
    <source>
        <dbReference type="ARBA" id="ARBA00049185"/>
    </source>
</evidence>
<dbReference type="Proteomes" id="UP000253529">
    <property type="component" value="Unassembled WGS sequence"/>
</dbReference>
<evidence type="ECO:0000256" key="5">
    <source>
        <dbReference type="ARBA" id="ARBA00022679"/>
    </source>
</evidence>
<dbReference type="Pfam" id="PF00155">
    <property type="entry name" value="Aminotran_1_2"/>
    <property type="match status" value="1"/>
</dbReference>
<dbReference type="NCBIfam" id="NF004770">
    <property type="entry name" value="PRK06108.1"/>
    <property type="match status" value="1"/>
</dbReference>
<reference evidence="9 10" key="1">
    <citation type="submission" date="2018-06" db="EMBL/GenBank/DDBJ databases">
        <title>Genomic Encyclopedia of Type Strains, Phase IV (KMG-IV): sequencing the most valuable type-strain genomes for metagenomic binning, comparative biology and taxonomic classification.</title>
        <authorList>
            <person name="Goeker M."/>
        </authorList>
    </citation>
    <scope>NUCLEOTIDE SEQUENCE [LARGE SCALE GENOMIC DNA]</scope>
    <source>
        <strain evidence="9 10">DSM 24875</strain>
    </source>
</reference>
<gene>
    <name evidence="9" type="ORF">DFR50_103104</name>
</gene>
<dbReference type="EC" id="2.6.1.1" evidence="3"/>
<keyword evidence="6" id="KW-0663">Pyridoxal phosphate</keyword>
<evidence type="ECO:0000313" key="10">
    <source>
        <dbReference type="Proteomes" id="UP000253529"/>
    </source>
</evidence>
<comment type="similarity">
    <text evidence="2">Belongs to the class-I pyridoxal-phosphate-dependent aminotransferase family.</text>
</comment>
<dbReference type="SUPFAM" id="SSF53383">
    <property type="entry name" value="PLP-dependent transferases"/>
    <property type="match status" value="1"/>
</dbReference>
<evidence type="ECO:0000259" key="8">
    <source>
        <dbReference type="Pfam" id="PF00155"/>
    </source>
</evidence>
<evidence type="ECO:0000256" key="4">
    <source>
        <dbReference type="ARBA" id="ARBA00022576"/>
    </source>
</evidence>